<reference evidence="2" key="1">
    <citation type="submission" date="2012-02" db="EMBL/GenBank/DDBJ databases">
        <title>Complete sequence of chromosome of Methanomethylovorans hollandica DSM 15978.</title>
        <authorList>
            <person name="Lucas S."/>
            <person name="Copeland A."/>
            <person name="Lapidus A."/>
            <person name="Glavina del Rio T."/>
            <person name="Dalin E."/>
            <person name="Tice H."/>
            <person name="Bruce D."/>
            <person name="Goodwin L."/>
            <person name="Pitluck S."/>
            <person name="Peters L."/>
            <person name="Mikhailova N."/>
            <person name="Held B."/>
            <person name="Kyrpides N."/>
            <person name="Mavromatis K."/>
            <person name="Ivanova N."/>
            <person name="Brettin T."/>
            <person name="Detter J.C."/>
            <person name="Han C."/>
            <person name="Larimer F."/>
            <person name="Land M."/>
            <person name="Hauser L."/>
            <person name="Markowitz V."/>
            <person name="Cheng J.-F."/>
            <person name="Hugenholtz P."/>
            <person name="Woyke T."/>
            <person name="Wu D."/>
            <person name="Spring S."/>
            <person name="Schroeder M."/>
            <person name="Brambilla E."/>
            <person name="Klenk H.-P."/>
            <person name="Eisen J.A."/>
        </authorList>
    </citation>
    <scope>NUCLEOTIDE SEQUENCE [LARGE SCALE GENOMIC DNA]</scope>
    <source>
        <strain evidence="2">DSM 15978 / NBRC 107637 / DMS1</strain>
    </source>
</reference>
<dbReference type="RefSeq" id="WP_015324102.1">
    <property type="nucleotide sequence ID" value="NC_019977.1"/>
</dbReference>
<dbReference type="KEGG" id="mhz:Metho_0678"/>
<protein>
    <submittedName>
        <fullName evidence="1">Uncharacterized protein</fullName>
    </submittedName>
</protein>
<evidence type="ECO:0000313" key="1">
    <source>
        <dbReference type="EMBL" id="AGB48934.1"/>
    </source>
</evidence>
<dbReference type="AlphaFoldDB" id="L0KY80"/>
<dbReference type="GeneID" id="14407891"/>
<organism evidence="1 2">
    <name type="scientific">Methanomethylovorans hollandica (strain DSM 15978 / NBRC 107637 / DMS1)</name>
    <dbReference type="NCBI Taxonomy" id="867904"/>
    <lineage>
        <taxon>Archaea</taxon>
        <taxon>Methanobacteriati</taxon>
        <taxon>Methanobacteriota</taxon>
        <taxon>Stenosarchaea group</taxon>
        <taxon>Methanomicrobia</taxon>
        <taxon>Methanosarcinales</taxon>
        <taxon>Methanosarcinaceae</taxon>
        <taxon>Methanomethylovorans</taxon>
    </lineage>
</organism>
<dbReference type="Proteomes" id="UP000010866">
    <property type="component" value="Chromosome"/>
</dbReference>
<evidence type="ECO:0000313" key="2">
    <source>
        <dbReference type="Proteomes" id="UP000010866"/>
    </source>
</evidence>
<sequence length="104" mass="11702">MKKIINGKMYNTETAEEIATWSNSYYPSDFHYCQETLYKTKKGAYFLYGEGGPASRYSQPVGNSGRGGGSEIVALTADRAFDWLEEHDLTEEAEKEFPGKIEEA</sequence>
<keyword evidence="2" id="KW-1185">Reference proteome</keyword>
<dbReference type="OrthoDB" id="190520at2157"/>
<proteinExistence type="predicted"/>
<gene>
    <name evidence="1" type="ordered locus">Metho_0678</name>
</gene>
<dbReference type="EMBL" id="CP003362">
    <property type="protein sequence ID" value="AGB48934.1"/>
    <property type="molecule type" value="Genomic_DNA"/>
</dbReference>
<name>L0KY80_METHD</name>
<accession>L0KY80</accession>
<dbReference type="HOGENOM" id="CLU_154557_0_0_2"/>
<dbReference type="STRING" id="867904.Metho_0678"/>